<dbReference type="GO" id="GO:0046872">
    <property type="term" value="F:metal ion binding"/>
    <property type="evidence" value="ECO:0007669"/>
    <property type="project" value="UniProtKB-KW"/>
</dbReference>
<keyword evidence="8" id="KW-0472">Membrane</keyword>
<keyword evidence="3" id="KW-1003">Cell membrane</keyword>
<name>A0A252BW03_9PROT</name>
<evidence type="ECO:0000256" key="1">
    <source>
        <dbReference type="ARBA" id="ARBA00001966"/>
    </source>
</evidence>
<comment type="similarity">
    <text evidence="2">Belongs to the complex I 20 kDa subunit family.</text>
</comment>
<dbReference type="PANTHER" id="PTHR42989">
    <property type="entry name" value="HYDROGENASE-4 COMPONENT I"/>
    <property type="match status" value="1"/>
</dbReference>
<evidence type="ECO:0000256" key="6">
    <source>
        <dbReference type="ARBA" id="ARBA00023004"/>
    </source>
</evidence>
<dbReference type="SUPFAM" id="SSF56770">
    <property type="entry name" value="HydA/Nqo6-like"/>
    <property type="match status" value="1"/>
</dbReference>
<dbReference type="eggNOG" id="COG3260">
    <property type="taxonomic scope" value="Bacteria"/>
</dbReference>
<keyword evidence="5" id="KW-0479">Metal-binding</keyword>
<dbReference type="GO" id="GO:0051539">
    <property type="term" value="F:4 iron, 4 sulfur cluster binding"/>
    <property type="evidence" value="ECO:0007669"/>
    <property type="project" value="UniProtKB-KW"/>
</dbReference>
<keyword evidence="10" id="KW-0830">Ubiquinone</keyword>
<evidence type="ECO:0000256" key="2">
    <source>
        <dbReference type="ARBA" id="ARBA00009173"/>
    </source>
</evidence>
<dbReference type="AlphaFoldDB" id="A0A252BW03"/>
<dbReference type="InterPro" id="IPR052375">
    <property type="entry name" value="Complex_I_20kDa-like"/>
</dbReference>
<evidence type="ECO:0000256" key="7">
    <source>
        <dbReference type="ARBA" id="ARBA00023014"/>
    </source>
</evidence>
<keyword evidence="7" id="KW-0411">Iron-sulfur</keyword>
<evidence type="ECO:0000256" key="5">
    <source>
        <dbReference type="ARBA" id="ARBA00022723"/>
    </source>
</evidence>
<dbReference type="Gene3D" id="3.40.50.12280">
    <property type="match status" value="1"/>
</dbReference>
<dbReference type="InterPro" id="IPR006137">
    <property type="entry name" value="NADH_UbQ_OxRdtase-like_20kDa"/>
</dbReference>
<evidence type="ECO:0000313" key="11">
    <source>
        <dbReference type="Proteomes" id="UP000194931"/>
    </source>
</evidence>
<dbReference type="OrthoDB" id="9786737at2"/>
<comment type="cofactor">
    <cofactor evidence="1">
        <name>[4Fe-4S] cluster</name>
        <dbReference type="ChEBI" id="CHEBI:49883"/>
    </cofactor>
</comment>
<reference evidence="11" key="1">
    <citation type="submission" date="2014-06" db="EMBL/GenBank/DDBJ databases">
        <authorList>
            <person name="Winans N.J."/>
            <person name="Newell P.D."/>
            <person name="Douglas A.E."/>
        </authorList>
    </citation>
    <scope>NUCLEOTIDE SEQUENCE [LARGE SCALE GENOMIC DNA]</scope>
</reference>
<keyword evidence="6" id="KW-0408">Iron</keyword>
<accession>A0A252BW03</accession>
<dbReference type="Pfam" id="PF01058">
    <property type="entry name" value="Oxidored_q6"/>
    <property type="match status" value="1"/>
</dbReference>
<gene>
    <name evidence="10" type="ORF">HK26_09340</name>
</gene>
<keyword evidence="4" id="KW-0004">4Fe-4S</keyword>
<evidence type="ECO:0000259" key="9">
    <source>
        <dbReference type="Pfam" id="PF01058"/>
    </source>
</evidence>
<keyword evidence="11" id="KW-1185">Reference proteome</keyword>
<sequence>MGLIRAVMDTAFWKGRQKRKPLGPRWPLLLFHVDTGGCGGCGMELQAMTCLPYDMQGAGFGFVTSPRSADVLLVTGPLTRTMAPVLQAAWEAMPDPKGLISVGACALDGGLFGENYAVMGGLERRVSVDLAIAGCPPSPQEILNGLCALLGSAAQGKEKETPSRG</sequence>
<dbReference type="Proteomes" id="UP000194931">
    <property type="component" value="Unassembled WGS sequence"/>
</dbReference>
<organism evidence="10 11">
    <name type="scientific">Acetobacter okinawensis</name>
    <dbReference type="NCBI Taxonomy" id="1076594"/>
    <lineage>
        <taxon>Bacteria</taxon>
        <taxon>Pseudomonadati</taxon>
        <taxon>Pseudomonadota</taxon>
        <taxon>Alphaproteobacteria</taxon>
        <taxon>Acetobacterales</taxon>
        <taxon>Acetobacteraceae</taxon>
        <taxon>Acetobacter</taxon>
    </lineage>
</organism>
<dbReference type="STRING" id="1236501.GCA_000613865_01657"/>
<evidence type="ECO:0000313" key="10">
    <source>
        <dbReference type="EMBL" id="OUJ13138.1"/>
    </source>
</evidence>
<protein>
    <submittedName>
        <fullName evidence="10">NADH-ubiquinone oxidoreductase</fullName>
    </submittedName>
</protein>
<evidence type="ECO:0000256" key="8">
    <source>
        <dbReference type="ARBA" id="ARBA00023136"/>
    </source>
</evidence>
<comment type="caution">
    <text evidence="10">The sequence shown here is derived from an EMBL/GenBank/DDBJ whole genome shotgun (WGS) entry which is preliminary data.</text>
</comment>
<evidence type="ECO:0000256" key="4">
    <source>
        <dbReference type="ARBA" id="ARBA00022485"/>
    </source>
</evidence>
<proteinExistence type="inferred from homology"/>
<evidence type="ECO:0000256" key="3">
    <source>
        <dbReference type="ARBA" id="ARBA00022475"/>
    </source>
</evidence>
<dbReference type="RefSeq" id="WP_025827236.1">
    <property type="nucleotide sequence ID" value="NZ_JAERKT010000071.1"/>
</dbReference>
<feature type="domain" description="NADH:ubiquinone oxidoreductase-like 20kDa subunit" evidence="9">
    <location>
        <begin position="38"/>
        <end position="148"/>
    </location>
</feature>
<dbReference type="PANTHER" id="PTHR42989:SF1">
    <property type="entry name" value="FORMATE HYDROGENLYASE SUBUNIT 7-RELATED"/>
    <property type="match status" value="1"/>
</dbReference>
<dbReference type="EMBL" id="JOPJ01000006">
    <property type="protein sequence ID" value="OUJ13138.1"/>
    <property type="molecule type" value="Genomic_DNA"/>
</dbReference>